<name>A0A8G0LQE6_9HYPO</name>
<sequence>MRRRWIASYQSTTRRNGSWEAVYYRVMTGEMSLMDWGQVYSSVGVQYYHANIEMPPLATPIEQCDQLHPFHPFRGRELLEDPRTQTQQTSSRHIDQTPGRILRLLVEIPCVLRRITEFRVVRGDLSMLIQRQRSKSLGSGF</sequence>
<evidence type="ECO:0000313" key="1">
    <source>
        <dbReference type="EMBL" id="QYT05043.1"/>
    </source>
</evidence>
<dbReference type="EMBL" id="CP075870">
    <property type="protein sequence ID" value="QYT05043.1"/>
    <property type="molecule type" value="Genomic_DNA"/>
</dbReference>
<accession>A0A8G0LQE6</accession>
<gene>
    <name evidence="1" type="ORF">H0G86_011938</name>
</gene>
<organism evidence="1 2">
    <name type="scientific">Trichoderma simmonsii</name>
    <dbReference type="NCBI Taxonomy" id="1491479"/>
    <lineage>
        <taxon>Eukaryota</taxon>
        <taxon>Fungi</taxon>
        <taxon>Dikarya</taxon>
        <taxon>Ascomycota</taxon>
        <taxon>Pezizomycotina</taxon>
        <taxon>Sordariomycetes</taxon>
        <taxon>Hypocreomycetidae</taxon>
        <taxon>Hypocreales</taxon>
        <taxon>Hypocreaceae</taxon>
        <taxon>Trichoderma</taxon>
    </lineage>
</organism>
<dbReference type="Proteomes" id="UP000826661">
    <property type="component" value="Chromosome VII"/>
</dbReference>
<proteinExistence type="predicted"/>
<reference evidence="1 2" key="1">
    <citation type="journal article" date="2021" name="BMC Genomics">
        <title>Telomere-to-telomere genome assembly of asparaginase-producing Trichoderma simmonsii.</title>
        <authorList>
            <person name="Chung D."/>
            <person name="Kwon Y.M."/>
            <person name="Yang Y."/>
        </authorList>
    </citation>
    <scope>NUCLEOTIDE SEQUENCE [LARGE SCALE GENOMIC DNA]</scope>
    <source>
        <strain evidence="1 2">GH-Sj1</strain>
    </source>
</reference>
<evidence type="ECO:0000313" key="2">
    <source>
        <dbReference type="Proteomes" id="UP000826661"/>
    </source>
</evidence>
<dbReference type="AlphaFoldDB" id="A0A8G0LQE6"/>
<keyword evidence="2" id="KW-1185">Reference proteome</keyword>
<protein>
    <submittedName>
        <fullName evidence="1">Uncharacterized protein</fullName>
    </submittedName>
</protein>